<protein>
    <submittedName>
        <fullName evidence="7">NAD(P)-dependent alcohol dehydrogenase</fullName>
        <ecNumber evidence="7">1.1.-.-</ecNumber>
    </submittedName>
</protein>
<dbReference type="EMBL" id="JAXAFO010000040">
    <property type="protein sequence ID" value="MDX6851116.1"/>
    <property type="molecule type" value="Genomic_DNA"/>
</dbReference>
<organism evidence="7 8">
    <name type="scientific">Gilvimarinus gilvus</name>
    <dbReference type="NCBI Taxonomy" id="3058038"/>
    <lineage>
        <taxon>Bacteria</taxon>
        <taxon>Pseudomonadati</taxon>
        <taxon>Pseudomonadota</taxon>
        <taxon>Gammaproteobacteria</taxon>
        <taxon>Cellvibrionales</taxon>
        <taxon>Cellvibrionaceae</taxon>
        <taxon>Gilvimarinus</taxon>
    </lineage>
</organism>
<feature type="domain" description="Enoyl reductase (ER)" evidence="6">
    <location>
        <begin position="11"/>
        <end position="331"/>
    </location>
</feature>
<name>A0ABU4S1T6_9GAMM</name>
<dbReference type="InterPro" id="IPR013154">
    <property type="entry name" value="ADH-like_N"/>
</dbReference>
<dbReference type="PROSITE" id="PS00065">
    <property type="entry name" value="D_2_HYDROXYACID_DH_1"/>
    <property type="match status" value="1"/>
</dbReference>
<evidence type="ECO:0000256" key="2">
    <source>
        <dbReference type="ARBA" id="ARBA00022723"/>
    </source>
</evidence>
<dbReference type="InterPro" id="IPR013149">
    <property type="entry name" value="ADH-like_C"/>
</dbReference>
<evidence type="ECO:0000313" key="8">
    <source>
        <dbReference type="Proteomes" id="UP001273505"/>
    </source>
</evidence>
<dbReference type="SUPFAM" id="SSF50129">
    <property type="entry name" value="GroES-like"/>
    <property type="match status" value="1"/>
</dbReference>
<evidence type="ECO:0000313" key="7">
    <source>
        <dbReference type="EMBL" id="MDX6851116.1"/>
    </source>
</evidence>
<sequence length="334" mass="35276">MIKAYAAQSSGAPLEPFEFDPGPLAGDEVEIDVESCGLCHSDISMLDNEWGFTQYPFVPGHEVIGKISAAGDKVTNLHVGQLVGLGWHSGYCNECQTCNNGDHNLCASAQPTIAGHRGGFADKVRAQAKAVVPIPDGVNPDTAGPLFCGGITVFNPLVQFDIPPTAKVGVVGIGGLGHMAVKFLNAWGCEVTAFTSSEAKRAEAIEMGAHKTLNSRSDSELEASAGYFDLILSTVNVKLDWNAYLNTLAPKGRLHMVGATLEPLDLGVFGLIGAQRSVSGSPVGSPATIKTMLDFAALHGIEPETETFAMSEINDAIARLREGKAHYRIVLKNS</sequence>
<dbReference type="SUPFAM" id="SSF51735">
    <property type="entry name" value="NAD(P)-binding Rossmann-fold domains"/>
    <property type="match status" value="1"/>
</dbReference>
<comment type="cofactor">
    <cofactor evidence="1 5">
        <name>Zn(2+)</name>
        <dbReference type="ChEBI" id="CHEBI:29105"/>
    </cofactor>
</comment>
<dbReference type="EC" id="1.1.-.-" evidence="7"/>
<dbReference type="GO" id="GO:0016491">
    <property type="term" value="F:oxidoreductase activity"/>
    <property type="evidence" value="ECO:0007669"/>
    <property type="project" value="UniProtKB-KW"/>
</dbReference>
<reference evidence="7 8" key="1">
    <citation type="submission" date="2023-11" db="EMBL/GenBank/DDBJ databases">
        <title>Gilvimarinus fulvus sp. nov., isolated from the surface of Kelp.</title>
        <authorList>
            <person name="Sun Y.Y."/>
            <person name="Gong Y."/>
            <person name="Du Z.J."/>
        </authorList>
    </citation>
    <scope>NUCLEOTIDE SEQUENCE [LARGE SCALE GENOMIC DNA]</scope>
    <source>
        <strain evidence="7 8">SDUM040013</strain>
    </source>
</reference>
<keyword evidence="3 5" id="KW-0862">Zinc</keyword>
<keyword evidence="8" id="KW-1185">Reference proteome</keyword>
<evidence type="ECO:0000256" key="1">
    <source>
        <dbReference type="ARBA" id="ARBA00001947"/>
    </source>
</evidence>
<keyword evidence="2 5" id="KW-0479">Metal-binding</keyword>
<comment type="caution">
    <text evidence="7">The sequence shown here is derived from an EMBL/GenBank/DDBJ whole genome shotgun (WGS) entry which is preliminary data.</text>
</comment>
<gene>
    <name evidence="7" type="ORF">SCD92_17190</name>
</gene>
<dbReference type="InterPro" id="IPR029752">
    <property type="entry name" value="D-isomer_DH_CS1"/>
</dbReference>
<dbReference type="InterPro" id="IPR011032">
    <property type="entry name" value="GroES-like_sf"/>
</dbReference>
<dbReference type="PROSITE" id="PS00059">
    <property type="entry name" value="ADH_ZINC"/>
    <property type="match status" value="1"/>
</dbReference>
<dbReference type="InterPro" id="IPR002328">
    <property type="entry name" value="ADH_Zn_CS"/>
</dbReference>
<keyword evidence="4 7" id="KW-0560">Oxidoreductase</keyword>
<evidence type="ECO:0000256" key="3">
    <source>
        <dbReference type="ARBA" id="ARBA00022833"/>
    </source>
</evidence>
<dbReference type="InterPro" id="IPR020843">
    <property type="entry name" value="ER"/>
</dbReference>
<evidence type="ECO:0000259" key="6">
    <source>
        <dbReference type="SMART" id="SM00829"/>
    </source>
</evidence>
<dbReference type="Proteomes" id="UP001273505">
    <property type="component" value="Unassembled WGS sequence"/>
</dbReference>
<comment type="similarity">
    <text evidence="5">Belongs to the zinc-containing alcohol dehydrogenase family.</text>
</comment>
<evidence type="ECO:0000256" key="4">
    <source>
        <dbReference type="ARBA" id="ARBA00023002"/>
    </source>
</evidence>
<dbReference type="Pfam" id="PF00107">
    <property type="entry name" value="ADH_zinc_N"/>
    <property type="match status" value="1"/>
</dbReference>
<proteinExistence type="inferred from homology"/>
<accession>A0ABU4S1T6</accession>
<dbReference type="PANTHER" id="PTHR42683">
    <property type="entry name" value="ALDEHYDE REDUCTASE"/>
    <property type="match status" value="1"/>
</dbReference>
<dbReference type="InterPro" id="IPR036291">
    <property type="entry name" value="NAD(P)-bd_dom_sf"/>
</dbReference>
<dbReference type="Gene3D" id="3.90.180.10">
    <property type="entry name" value="Medium-chain alcohol dehydrogenases, catalytic domain"/>
    <property type="match status" value="1"/>
</dbReference>
<dbReference type="CDD" id="cd05283">
    <property type="entry name" value="CAD1"/>
    <property type="match status" value="1"/>
</dbReference>
<dbReference type="Pfam" id="PF08240">
    <property type="entry name" value="ADH_N"/>
    <property type="match status" value="1"/>
</dbReference>
<dbReference type="InterPro" id="IPR047109">
    <property type="entry name" value="CAD-like"/>
</dbReference>
<evidence type="ECO:0000256" key="5">
    <source>
        <dbReference type="RuleBase" id="RU361277"/>
    </source>
</evidence>
<dbReference type="SMART" id="SM00829">
    <property type="entry name" value="PKS_ER"/>
    <property type="match status" value="1"/>
</dbReference>
<dbReference type="Gene3D" id="3.40.50.720">
    <property type="entry name" value="NAD(P)-binding Rossmann-like Domain"/>
    <property type="match status" value="1"/>
</dbReference>
<dbReference type="RefSeq" id="WP_302721705.1">
    <property type="nucleotide sequence ID" value="NZ_JAULRU010000371.1"/>
</dbReference>